<dbReference type="InterPro" id="IPR043502">
    <property type="entry name" value="DNA/RNA_pol_sf"/>
</dbReference>
<dbReference type="Pfam" id="PF00078">
    <property type="entry name" value="RVT_1"/>
    <property type="match status" value="1"/>
</dbReference>
<gene>
    <name evidence="12" type="ORF">B0W44_04500</name>
</gene>
<keyword evidence="7" id="KW-0051">Antiviral defense</keyword>
<evidence type="ECO:0000256" key="10">
    <source>
        <dbReference type="SAM" id="MobiDB-lite"/>
    </source>
</evidence>
<evidence type="ECO:0000256" key="7">
    <source>
        <dbReference type="ARBA" id="ARBA00023118"/>
    </source>
</evidence>
<keyword evidence="3" id="KW-0548">Nucleotidyltransferase</keyword>
<dbReference type="PANTHER" id="PTHR34047">
    <property type="entry name" value="NUCLEAR INTRON MATURASE 1, MITOCHONDRIAL-RELATED"/>
    <property type="match status" value="1"/>
</dbReference>
<dbReference type="AlphaFoldDB" id="A0A1U9K536"/>
<evidence type="ECO:0000256" key="4">
    <source>
        <dbReference type="ARBA" id="ARBA00022723"/>
    </source>
</evidence>
<dbReference type="GO" id="GO:0003964">
    <property type="term" value="F:RNA-directed DNA polymerase activity"/>
    <property type="evidence" value="ECO:0007669"/>
    <property type="project" value="UniProtKB-KW"/>
</dbReference>
<reference evidence="12 13" key="1">
    <citation type="journal article" date="2015" name="Int. J. Syst. Evol. Microbiol.">
        <title>Novibacillus thermophilus gen. nov., sp. nov., a Gram-staining-negative and moderately thermophilic member of the family Thermoactinomycetaceae.</title>
        <authorList>
            <person name="Yang G."/>
            <person name="Chen J."/>
            <person name="Zhou S."/>
        </authorList>
    </citation>
    <scope>NUCLEOTIDE SEQUENCE [LARGE SCALE GENOMIC DNA]</scope>
    <source>
        <strain evidence="12 13">SG-1</strain>
    </source>
</reference>
<evidence type="ECO:0000256" key="1">
    <source>
        <dbReference type="ARBA" id="ARBA00012493"/>
    </source>
</evidence>
<protein>
    <recommendedName>
        <fullName evidence="1">RNA-directed DNA polymerase</fullName>
        <ecNumber evidence="1">2.7.7.49</ecNumber>
    </recommendedName>
</protein>
<dbReference type="InterPro" id="IPR000477">
    <property type="entry name" value="RT_dom"/>
</dbReference>
<proteinExistence type="inferred from homology"/>
<keyword evidence="13" id="KW-1185">Reference proteome</keyword>
<dbReference type="CDD" id="cd01651">
    <property type="entry name" value="RT_G2_intron"/>
    <property type="match status" value="1"/>
</dbReference>
<dbReference type="GO" id="GO:0051607">
    <property type="term" value="P:defense response to virus"/>
    <property type="evidence" value="ECO:0007669"/>
    <property type="project" value="UniProtKB-KW"/>
</dbReference>
<evidence type="ECO:0000313" key="12">
    <source>
        <dbReference type="EMBL" id="AQS55138.1"/>
    </source>
</evidence>
<evidence type="ECO:0000256" key="8">
    <source>
        <dbReference type="ARBA" id="ARBA00034120"/>
    </source>
</evidence>
<evidence type="ECO:0000313" key="13">
    <source>
        <dbReference type="Proteomes" id="UP000188603"/>
    </source>
</evidence>
<feature type="compositionally biased region" description="Low complexity" evidence="10">
    <location>
        <begin position="31"/>
        <end position="42"/>
    </location>
</feature>
<dbReference type="EC" id="2.7.7.49" evidence="1"/>
<dbReference type="KEGG" id="ntr:B0W44_04500"/>
<dbReference type="InterPro" id="IPR013597">
    <property type="entry name" value="Mat_intron_G2"/>
</dbReference>
<evidence type="ECO:0000256" key="9">
    <source>
        <dbReference type="ARBA" id="ARBA00048173"/>
    </source>
</evidence>
<evidence type="ECO:0000256" key="2">
    <source>
        <dbReference type="ARBA" id="ARBA00022679"/>
    </source>
</evidence>
<dbReference type="SUPFAM" id="SSF56672">
    <property type="entry name" value="DNA/RNA polymerases"/>
    <property type="match status" value="1"/>
</dbReference>
<feature type="compositionally biased region" description="Polar residues" evidence="10">
    <location>
        <begin position="10"/>
        <end position="19"/>
    </location>
</feature>
<evidence type="ECO:0000256" key="5">
    <source>
        <dbReference type="ARBA" id="ARBA00022842"/>
    </source>
</evidence>
<dbReference type="InterPro" id="IPR030931">
    <property type="entry name" value="Group_II_RT_mat"/>
</dbReference>
<organism evidence="12 13">
    <name type="scientific">Novibacillus thermophilus</name>
    <dbReference type="NCBI Taxonomy" id="1471761"/>
    <lineage>
        <taxon>Bacteria</taxon>
        <taxon>Bacillati</taxon>
        <taxon>Bacillota</taxon>
        <taxon>Bacilli</taxon>
        <taxon>Bacillales</taxon>
        <taxon>Thermoactinomycetaceae</taxon>
        <taxon>Novibacillus</taxon>
    </lineage>
</organism>
<dbReference type="Proteomes" id="UP000188603">
    <property type="component" value="Chromosome"/>
</dbReference>
<dbReference type="STRING" id="1471761.B0W44_04500"/>
<dbReference type="EMBL" id="CP019699">
    <property type="protein sequence ID" value="AQS55138.1"/>
    <property type="molecule type" value="Genomic_DNA"/>
</dbReference>
<dbReference type="GO" id="GO:0003723">
    <property type="term" value="F:RNA binding"/>
    <property type="evidence" value="ECO:0007669"/>
    <property type="project" value="InterPro"/>
</dbReference>
<evidence type="ECO:0000256" key="3">
    <source>
        <dbReference type="ARBA" id="ARBA00022695"/>
    </source>
</evidence>
<sequence length="469" mass="54430">MRSREERRQQNIPQGSCQQRAAVKPRGYVGAPSSSPAQVAPSSREDHNDLLDRMLERENLLLAYKRVVRNGGAPGVDGVTVAELQAYLNTHWAQVKAELLAGTYKPAPVKRVEIPKPGGGVRLLGIPTAMDRLLQQALLQVMHPIFDAHFSWDSYGFRPGKRAHDAVLQAQRYIQSGYRWVVDLDLEKCFDRVNHDMLMARVARRVKDKRDLKLIRVYLNAGVMVNGVCQRTEEGTPQGGPLSPLLANILLDDLDKERKKRGLQFARYADDCNIFVASKRAGERVMESVIRFVEGKLKLKVNRDKSAVDRPWNRKFLGFSFLPDKQATIRLAPKTISRFKDRIREMTSRSRAISMEERIKRLNRYIIGWVRYFRLASMKTHCERFDQWIRRRLRMCLWKQWKRVRTRLRELRALGVPEWACFMMANSRRGPWEMSRNTNNALPTSYWEAKGLKSMLFRYMELRQPFGTA</sequence>
<keyword evidence="6 12" id="KW-0695">RNA-directed DNA polymerase</keyword>
<comment type="catalytic activity">
    <reaction evidence="9">
        <text>DNA(n) + a 2'-deoxyribonucleoside 5'-triphosphate = DNA(n+1) + diphosphate</text>
        <dbReference type="Rhea" id="RHEA:22508"/>
        <dbReference type="Rhea" id="RHEA-COMP:17339"/>
        <dbReference type="Rhea" id="RHEA-COMP:17340"/>
        <dbReference type="ChEBI" id="CHEBI:33019"/>
        <dbReference type="ChEBI" id="CHEBI:61560"/>
        <dbReference type="ChEBI" id="CHEBI:173112"/>
        <dbReference type="EC" id="2.7.7.49"/>
    </reaction>
</comment>
<dbReference type="PROSITE" id="PS50878">
    <property type="entry name" value="RT_POL"/>
    <property type="match status" value="1"/>
</dbReference>
<feature type="domain" description="Reverse transcriptase" evidence="11">
    <location>
        <begin position="95"/>
        <end position="321"/>
    </location>
</feature>
<evidence type="ECO:0000256" key="6">
    <source>
        <dbReference type="ARBA" id="ARBA00022918"/>
    </source>
</evidence>
<dbReference type="InterPro" id="IPR051083">
    <property type="entry name" value="GrpII_Intron_Splice-Mob/Def"/>
</dbReference>
<keyword evidence="5" id="KW-0460">Magnesium</keyword>
<dbReference type="GO" id="GO:0046872">
    <property type="term" value="F:metal ion binding"/>
    <property type="evidence" value="ECO:0007669"/>
    <property type="project" value="UniProtKB-KW"/>
</dbReference>
<keyword evidence="2" id="KW-0808">Transferase</keyword>
<dbReference type="OrthoDB" id="9793236at2"/>
<evidence type="ECO:0000259" key="11">
    <source>
        <dbReference type="PROSITE" id="PS50878"/>
    </source>
</evidence>
<dbReference type="PRINTS" id="PR00866">
    <property type="entry name" value="RNADNAPOLMS"/>
</dbReference>
<accession>A0A1U9K536</accession>
<dbReference type="RefSeq" id="WP_077718956.1">
    <property type="nucleotide sequence ID" value="NZ_CP019699.1"/>
</dbReference>
<dbReference type="Pfam" id="PF08388">
    <property type="entry name" value="GIIM"/>
    <property type="match status" value="1"/>
</dbReference>
<feature type="region of interest" description="Disordered" evidence="10">
    <location>
        <begin position="1"/>
        <end position="45"/>
    </location>
</feature>
<dbReference type="PANTHER" id="PTHR34047:SF8">
    <property type="entry name" value="PROTEIN YKFC"/>
    <property type="match status" value="1"/>
</dbReference>
<dbReference type="InterPro" id="IPR000123">
    <property type="entry name" value="Reverse_transcriptase_msDNA"/>
</dbReference>
<dbReference type="NCBIfam" id="TIGR04416">
    <property type="entry name" value="group_II_RT_mat"/>
    <property type="match status" value="1"/>
</dbReference>
<name>A0A1U9K536_9BACL</name>
<comment type="similarity">
    <text evidence="8">Belongs to the bacterial reverse transcriptase family.</text>
</comment>
<keyword evidence="4" id="KW-0479">Metal-binding</keyword>